<evidence type="ECO:0000313" key="6">
    <source>
        <dbReference type="Proteomes" id="UP000823638"/>
    </source>
</evidence>
<dbReference type="InterPro" id="IPR058625">
    <property type="entry name" value="MdtA-like_BSH"/>
</dbReference>
<dbReference type="Pfam" id="PF25876">
    <property type="entry name" value="HH_MFP_RND"/>
    <property type="match status" value="1"/>
</dbReference>
<evidence type="ECO:0000256" key="2">
    <source>
        <dbReference type="SAM" id="SignalP"/>
    </source>
</evidence>
<feature type="domain" description="Multidrug resistance protein MdtA-like barrel-sandwich hybrid" evidence="4">
    <location>
        <begin position="62"/>
        <end position="184"/>
    </location>
</feature>
<keyword evidence="2" id="KW-0732">Signal</keyword>
<dbReference type="PANTHER" id="PTHR30469:SF15">
    <property type="entry name" value="HLYD FAMILY OF SECRETION PROTEINS"/>
    <property type="match status" value="1"/>
</dbReference>
<dbReference type="GO" id="GO:0015562">
    <property type="term" value="F:efflux transmembrane transporter activity"/>
    <property type="evidence" value="ECO:0007669"/>
    <property type="project" value="TreeGrafter"/>
</dbReference>
<comment type="caution">
    <text evidence="5">The sequence shown here is derived from an EMBL/GenBank/DDBJ whole genome shotgun (WGS) entry which is preliminary data.</text>
</comment>
<dbReference type="Gene3D" id="2.40.30.170">
    <property type="match status" value="1"/>
</dbReference>
<dbReference type="Gene3D" id="2.40.50.100">
    <property type="match status" value="1"/>
</dbReference>
<dbReference type="SUPFAM" id="SSF111369">
    <property type="entry name" value="HlyD-like secretion proteins"/>
    <property type="match status" value="1"/>
</dbReference>
<feature type="chain" id="PRO_5039646194" evidence="2">
    <location>
        <begin position="25"/>
        <end position="357"/>
    </location>
</feature>
<evidence type="ECO:0000313" key="5">
    <source>
        <dbReference type="EMBL" id="MBO8457123.1"/>
    </source>
</evidence>
<dbReference type="GO" id="GO:1990281">
    <property type="term" value="C:efflux pump complex"/>
    <property type="evidence" value="ECO:0007669"/>
    <property type="project" value="TreeGrafter"/>
</dbReference>
<dbReference type="PANTHER" id="PTHR30469">
    <property type="entry name" value="MULTIDRUG RESISTANCE PROTEIN MDTA"/>
    <property type="match status" value="1"/>
</dbReference>
<dbReference type="PROSITE" id="PS51257">
    <property type="entry name" value="PROKAR_LIPOPROTEIN"/>
    <property type="match status" value="1"/>
</dbReference>
<dbReference type="AlphaFoldDB" id="A0A9D9HNR2"/>
<comment type="similarity">
    <text evidence="1">Belongs to the membrane fusion protein (MFP) (TC 8.A.1) family.</text>
</comment>
<dbReference type="InterPro" id="IPR058624">
    <property type="entry name" value="MdtA-like_HH"/>
</dbReference>
<organism evidence="5 6">
    <name type="scientific">Candidatus Gallitreponema excrementavium</name>
    <dbReference type="NCBI Taxonomy" id="2840840"/>
    <lineage>
        <taxon>Bacteria</taxon>
        <taxon>Pseudomonadati</taxon>
        <taxon>Spirochaetota</taxon>
        <taxon>Spirochaetia</taxon>
        <taxon>Spirochaetales</taxon>
        <taxon>Candidatus Gallitreponema</taxon>
    </lineage>
</organism>
<reference evidence="5" key="2">
    <citation type="journal article" date="2021" name="PeerJ">
        <title>Extensive microbial diversity within the chicken gut microbiome revealed by metagenomics and culture.</title>
        <authorList>
            <person name="Gilroy R."/>
            <person name="Ravi A."/>
            <person name="Getino M."/>
            <person name="Pursley I."/>
            <person name="Horton D.L."/>
            <person name="Alikhan N.F."/>
            <person name="Baker D."/>
            <person name="Gharbi K."/>
            <person name="Hall N."/>
            <person name="Watson M."/>
            <person name="Adriaenssens E.M."/>
            <person name="Foster-Nyarko E."/>
            <person name="Jarju S."/>
            <person name="Secka A."/>
            <person name="Antonio M."/>
            <person name="Oren A."/>
            <person name="Chaudhuri R.R."/>
            <person name="La Ragione R."/>
            <person name="Hildebrand F."/>
            <person name="Pallen M.J."/>
        </authorList>
    </citation>
    <scope>NUCLEOTIDE SEQUENCE</scope>
    <source>
        <strain evidence="5">10532</strain>
    </source>
</reference>
<gene>
    <name evidence="5" type="ORF">IAA81_02705</name>
</gene>
<dbReference type="NCBIfam" id="TIGR01730">
    <property type="entry name" value="RND_mfp"/>
    <property type="match status" value="1"/>
</dbReference>
<dbReference type="InterPro" id="IPR006143">
    <property type="entry name" value="RND_pump_MFP"/>
</dbReference>
<dbReference type="EMBL" id="JADIMM010000031">
    <property type="protein sequence ID" value="MBO8457123.1"/>
    <property type="molecule type" value="Genomic_DNA"/>
</dbReference>
<evidence type="ECO:0000259" key="3">
    <source>
        <dbReference type="Pfam" id="PF25876"/>
    </source>
</evidence>
<accession>A0A9D9HNR2</accession>
<feature type="domain" description="Multidrug resistance protein MdtA-like alpha-helical hairpin" evidence="3">
    <location>
        <begin position="96"/>
        <end position="154"/>
    </location>
</feature>
<name>A0A9D9HNR2_9SPIR</name>
<sequence length="357" mass="39515">MIKKASYFFLVLSATMLVSCSAKETDSSTNLPVVSVVKPVSGSLQESVSFSGYVEAEAMIYVIPMVSGTIKEYPVKIGENVKEGTIIARIDSEPFKQQMLQAKAAYMGYENTFTRIEKLYKTNTVSLQEYESAKAQRDAAKASYDLAVLQLSYTDVKAPVSGTVLAAPLAVGAVASSQSPVAVIADLQNQVVRLEIPEKYFDLFYKNDNLRAEVYRTVTNLSENSLEQEKQILADCTINAVAPFVKSTSKTFQTIFEIQDTGEKFKPGMFVKVRVYYKELENASLLPAGVLTLDGSAYIYNEEDSTCKKIQPEILGEDETYIAVPEKYKDTVFILEGQNSIFDGQKVRVIENENPQG</sequence>
<dbReference type="Pfam" id="PF25917">
    <property type="entry name" value="BSH_RND"/>
    <property type="match status" value="1"/>
</dbReference>
<reference evidence="5" key="1">
    <citation type="submission" date="2020-10" db="EMBL/GenBank/DDBJ databases">
        <authorList>
            <person name="Gilroy R."/>
        </authorList>
    </citation>
    <scope>NUCLEOTIDE SEQUENCE</scope>
    <source>
        <strain evidence="5">10532</strain>
    </source>
</reference>
<proteinExistence type="inferred from homology"/>
<dbReference type="Gene3D" id="1.10.287.470">
    <property type="entry name" value="Helix hairpin bin"/>
    <property type="match status" value="1"/>
</dbReference>
<evidence type="ECO:0000259" key="4">
    <source>
        <dbReference type="Pfam" id="PF25917"/>
    </source>
</evidence>
<dbReference type="Proteomes" id="UP000823638">
    <property type="component" value="Unassembled WGS sequence"/>
</dbReference>
<feature type="signal peptide" evidence="2">
    <location>
        <begin position="1"/>
        <end position="24"/>
    </location>
</feature>
<evidence type="ECO:0000256" key="1">
    <source>
        <dbReference type="ARBA" id="ARBA00009477"/>
    </source>
</evidence>
<protein>
    <submittedName>
        <fullName evidence="5">Efflux RND transporter periplasmic adaptor subunit</fullName>
    </submittedName>
</protein>